<evidence type="ECO:0000313" key="2">
    <source>
        <dbReference type="WBParaSite" id="Csp11.Scaffold444.g1245.t1"/>
    </source>
</evidence>
<sequence>MTSFCVSSNVFELSSSAEQRGLLVAIAAATFVILKMTKEERKKEKEKKSFFEKRFFEINSRFFCRKRTDSARSLADGIVEKVQNMRDLIGFR</sequence>
<protein>
    <submittedName>
        <fullName evidence="2">Uncharacterized protein</fullName>
    </submittedName>
</protein>
<dbReference type="Proteomes" id="UP000095282">
    <property type="component" value="Unplaced"/>
</dbReference>
<keyword evidence="1" id="KW-1185">Reference proteome</keyword>
<reference evidence="2" key="1">
    <citation type="submission" date="2016-11" db="UniProtKB">
        <authorList>
            <consortium name="WormBaseParasite"/>
        </authorList>
    </citation>
    <scope>IDENTIFICATION</scope>
</reference>
<evidence type="ECO:0000313" key="1">
    <source>
        <dbReference type="Proteomes" id="UP000095282"/>
    </source>
</evidence>
<accession>A0A1I7T0I4</accession>
<organism evidence="1 2">
    <name type="scientific">Caenorhabditis tropicalis</name>
    <dbReference type="NCBI Taxonomy" id="1561998"/>
    <lineage>
        <taxon>Eukaryota</taxon>
        <taxon>Metazoa</taxon>
        <taxon>Ecdysozoa</taxon>
        <taxon>Nematoda</taxon>
        <taxon>Chromadorea</taxon>
        <taxon>Rhabditida</taxon>
        <taxon>Rhabditina</taxon>
        <taxon>Rhabditomorpha</taxon>
        <taxon>Rhabditoidea</taxon>
        <taxon>Rhabditidae</taxon>
        <taxon>Peloderinae</taxon>
        <taxon>Caenorhabditis</taxon>
    </lineage>
</organism>
<name>A0A1I7T0I4_9PELO</name>
<proteinExistence type="predicted"/>
<dbReference type="WBParaSite" id="Csp11.Scaffold444.g1245.t1">
    <property type="protein sequence ID" value="Csp11.Scaffold444.g1245.t1"/>
    <property type="gene ID" value="Csp11.Scaffold444.g1245"/>
</dbReference>
<dbReference type="AlphaFoldDB" id="A0A1I7T0I4"/>